<evidence type="ECO:0000313" key="3">
    <source>
        <dbReference type="Proteomes" id="UP000465609"/>
    </source>
</evidence>
<gene>
    <name evidence="2" type="ORF">MAUB_08080</name>
</gene>
<dbReference type="PANTHER" id="PTHR42305:SF1">
    <property type="entry name" value="MEMBRANE PROTEIN RV1733C-RELATED"/>
    <property type="match status" value="1"/>
</dbReference>
<proteinExistence type="predicted"/>
<keyword evidence="3" id="KW-1185">Reference proteome</keyword>
<name>A0ABM7I8K9_9MYCO</name>
<keyword evidence="1" id="KW-0812">Transmembrane</keyword>
<sequence length="216" mass="24361">MQRHVARDPTEESAMDEYTWSPFAEVWHRNVMCFSRSPLVRRSDRLEAGARLAALIFALVLIAPVAAFGTSVYDQQRQALARQSVEWHTVDATALENSSVISRIGAVDFRSHVSWRAGGSDHSAWFVGPQNLKSGDRTSVWVNSRGEYVGPPQTRDEVSAAAFGAAAMMWLGFTGSLYLAVQVLRWWLDRKRHAGWAAEWHELDRDGGGRKDRYRK</sequence>
<dbReference type="EMBL" id="AP022577">
    <property type="protein sequence ID" value="BBX82935.1"/>
    <property type="molecule type" value="Genomic_DNA"/>
</dbReference>
<protein>
    <submittedName>
        <fullName evidence="2">Membrane protein</fullName>
    </submittedName>
</protein>
<evidence type="ECO:0000256" key="1">
    <source>
        <dbReference type="SAM" id="Phobius"/>
    </source>
</evidence>
<accession>A0ABM7I8K9</accession>
<keyword evidence="1" id="KW-0472">Membrane</keyword>
<feature type="transmembrane region" description="Helical" evidence="1">
    <location>
        <begin position="160"/>
        <end position="181"/>
    </location>
</feature>
<feature type="transmembrane region" description="Helical" evidence="1">
    <location>
        <begin position="52"/>
        <end position="73"/>
    </location>
</feature>
<evidence type="ECO:0000313" key="2">
    <source>
        <dbReference type="EMBL" id="BBX82935.1"/>
    </source>
</evidence>
<dbReference type="PANTHER" id="PTHR42305">
    <property type="entry name" value="MEMBRANE PROTEIN RV1733C-RELATED"/>
    <property type="match status" value="1"/>
</dbReference>
<reference evidence="2 3" key="1">
    <citation type="journal article" date="2019" name="Emerg. Microbes Infect.">
        <title>Comprehensive subspecies identification of 175 nontuberculous mycobacteria species based on 7547 genomic profiles.</title>
        <authorList>
            <person name="Matsumoto Y."/>
            <person name="Kinjo T."/>
            <person name="Motooka D."/>
            <person name="Nabeya D."/>
            <person name="Jung N."/>
            <person name="Uechi K."/>
            <person name="Horii T."/>
            <person name="Iida T."/>
            <person name="Fujita J."/>
            <person name="Nakamura S."/>
        </authorList>
    </citation>
    <scope>NUCLEOTIDE SEQUENCE [LARGE SCALE GENOMIC DNA]</scope>
    <source>
        <strain evidence="2 3">JCM 15296</strain>
    </source>
</reference>
<organism evidence="2 3">
    <name type="scientific">Mycolicibacterium aubagnense</name>
    <dbReference type="NCBI Taxonomy" id="319707"/>
    <lineage>
        <taxon>Bacteria</taxon>
        <taxon>Bacillati</taxon>
        <taxon>Actinomycetota</taxon>
        <taxon>Actinomycetes</taxon>
        <taxon>Mycobacteriales</taxon>
        <taxon>Mycobacteriaceae</taxon>
        <taxon>Mycolicibacterium</taxon>
    </lineage>
</organism>
<dbReference type="Proteomes" id="UP000465609">
    <property type="component" value="Chromosome"/>
</dbReference>
<keyword evidence="1" id="KW-1133">Transmembrane helix</keyword>
<dbReference type="InterPro" id="IPR039708">
    <property type="entry name" value="MT1774/Rv1733c-like"/>
</dbReference>